<dbReference type="GO" id="GO:0006542">
    <property type="term" value="P:glutamine biosynthetic process"/>
    <property type="evidence" value="ECO:0007669"/>
    <property type="project" value="InterPro"/>
</dbReference>
<dbReference type="EMBL" id="WESC01000007">
    <property type="protein sequence ID" value="KAB7740221.1"/>
    <property type="molecule type" value="Genomic_DNA"/>
</dbReference>
<dbReference type="SUPFAM" id="SSF54368">
    <property type="entry name" value="Glutamine synthetase, N-terminal domain"/>
    <property type="match status" value="1"/>
</dbReference>
<keyword evidence="4" id="KW-0436">Ligase</keyword>
<dbReference type="Pfam" id="PF00120">
    <property type="entry name" value="Gln-synt_C"/>
    <property type="match status" value="1"/>
</dbReference>
<proteinExistence type="inferred from homology"/>
<evidence type="ECO:0000256" key="8">
    <source>
        <dbReference type="PROSITE-ProRule" id="PRU01330"/>
    </source>
</evidence>
<dbReference type="PROSITE" id="PS51986">
    <property type="entry name" value="GS_BETA_GRASP"/>
    <property type="match status" value="1"/>
</dbReference>
<dbReference type="InterPro" id="IPR008147">
    <property type="entry name" value="Gln_synt_N"/>
</dbReference>
<name>A0A6N6VHI8_9HYPH</name>
<dbReference type="SUPFAM" id="SSF55931">
    <property type="entry name" value="Glutamine synthetase/guanido kinase"/>
    <property type="match status" value="1"/>
</dbReference>
<keyword evidence="5" id="KW-0547">Nucleotide-binding</keyword>
<keyword evidence="7" id="KW-0535">Nitrogen fixation</keyword>
<evidence type="ECO:0000256" key="2">
    <source>
        <dbReference type="ARBA" id="ARBA00003117"/>
    </source>
</evidence>
<dbReference type="PANTHER" id="PTHR43785:SF12">
    <property type="entry name" value="TYPE-1 GLUTAMINE SYNTHETASE 2"/>
    <property type="match status" value="1"/>
</dbReference>
<comment type="caution">
    <text evidence="12">The sequence shown here is derived from an EMBL/GenBank/DDBJ whole genome shotgun (WGS) entry which is preliminary data.</text>
</comment>
<feature type="domain" description="GS beta-grasp" evidence="10">
    <location>
        <begin position="21"/>
        <end position="116"/>
    </location>
</feature>
<dbReference type="SMART" id="SM01230">
    <property type="entry name" value="Gln-synt_C"/>
    <property type="match status" value="1"/>
</dbReference>
<comment type="cofactor">
    <cofactor evidence="1">
        <name>Mg(2+)</name>
        <dbReference type="ChEBI" id="CHEBI:18420"/>
    </cofactor>
</comment>
<keyword evidence="6" id="KW-0067">ATP-binding</keyword>
<evidence type="ECO:0000313" key="13">
    <source>
        <dbReference type="Proteomes" id="UP000468901"/>
    </source>
</evidence>
<dbReference type="InterPro" id="IPR014746">
    <property type="entry name" value="Gln_synth/guanido_kin_cat_dom"/>
</dbReference>
<evidence type="ECO:0000256" key="9">
    <source>
        <dbReference type="RuleBase" id="RU000384"/>
    </source>
</evidence>
<dbReference type="GO" id="GO:0004356">
    <property type="term" value="F:glutamine synthetase activity"/>
    <property type="evidence" value="ECO:0007669"/>
    <property type="project" value="InterPro"/>
</dbReference>
<dbReference type="Gene3D" id="3.30.590.10">
    <property type="entry name" value="Glutamine synthetase/guanido kinase, catalytic domain"/>
    <property type="match status" value="1"/>
</dbReference>
<dbReference type="GO" id="GO:0006576">
    <property type="term" value="P:biogenic amine metabolic process"/>
    <property type="evidence" value="ECO:0007669"/>
    <property type="project" value="UniProtKB-ARBA"/>
</dbReference>
<dbReference type="GO" id="GO:0005524">
    <property type="term" value="F:ATP binding"/>
    <property type="evidence" value="ECO:0007669"/>
    <property type="project" value="UniProtKB-KW"/>
</dbReference>
<evidence type="ECO:0000256" key="6">
    <source>
        <dbReference type="ARBA" id="ARBA00022840"/>
    </source>
</evidence>
<comment type="function">
    <text evidence="2">Catalyzes the ATP-dependent biosynthesis of glutamine from glutamate and ammonia.</text>
</comment>
<evidence type="ECO:0000256" key="7">
    <source>
        <dbReference type="ARBA" id="ARBA00023231"/>
    </source>
</evidence>
<evidence type="ECO:0000259" key="10">
    <source>
        <dbReference type="PROSITE" id="PS51986"/>
    </source>
</evidence>
<dbReference type="PROSITE" id="PS51987">
    <property type="entry name" value="GS_CATALYTIC"/>
    <property type="match status" value="1"/>
</dbReference>
<dbReference type="Proteomes" id="UP000468901">
    <property type="component" value="Unassembled WGS sequence"/>
</dbReference>
<evidence type="ECO:0000256" key="4">
    <source>
        <dbReference type="ARBA" id="ARBA00022598"/>
    </source>
</evidence>
<organism evidence="12 13">
    <name type="scientific">Parvibaculum sedimenti</name>
    <dbReference type="NCBI Taxonomy" id="2608632"/>
    <lineage>
        <taxon>Bacteria</taxon>
        <taxon>Pseudomonadati</taxon>
        <taxon>Pseudomonadota</taxon>
        <taxon>Alphaproteobacteria</taxon>
        <taxon>Hyphomicrobiales</taxon>
        <taxon>Parvibaculaceae</taxon>
        <taxon>Parvibaculum</taxon>
    </lineage>
</organism>
<dbReference type="AlphaFoldDB" id="A0A6N6VHI8"/>
<dbReference type="PANTHER" id="PTHR43785">
    <property type="entry name" value="GAMMA-GLUTAMYLPUTRESCINE SYNTHETASE"/>
    <property type="match status" value="1"/>
</dbReference>
<keyword evidence="13" id="KW-1185">Reference proteome</keyword>
<protein>
    <submittedName>
        <fullName evidence="12">Glutamine synthetase</fullName>
    </submittedName>
</protein>
<dbReference type="InterPro" id="IPR008146">
    <property type="entry name" value="Gln_synth_cat_dom"/>
</dbReference>
<accession>A0A6N6VHI8</accession>
<sequence length="459" mass="51231">MPQPALGKLTLDQLSDLVSTGDIDTVVMAMPDMQGRLVGKRMQAGYFLDTAVHETHACNYLLTVDTDMEPVPGYKAASWAQGYGDFVMKPDLGTLRRIPWLPGTALVICDTLDHHGEDVPHAPRAILKKQLKRLAKAKMTAMTASELEFYLFDETYEAAHEKHYKGLKTANWYIEDYHILGTTKEEGIMRAIRNGLEGAGIPVENSKGEWGPGQEEINIRYAEALEMADRHTILKNGIKEIAHLHGKAITFMAKWNYAQAGSSCHIHVSLWDDKVKKALFHDDKSKLHGLSDLGQQFLAGQLAHARELTYFLAPNINSYKRFVNGTFAPTNIVWSNDNRTAGFRLCGHGKSLRVECRIGGADLNPYLAFAGLIAGGLAGIEKKMKLEPEFSGDAYVGEGIPSLPKSLRDALTELENSATLRATLGDEVVEHYLHTGRWEQFEYDRRVTDWEIMRGFERG</sequence>
<dbReference type="FunFam" id="3.30.590.10:FF:000005">
    <property type="entry name" value="Probable glutamine synthetase"/>
    <property type="match status" value="1"/>
</dbReference>
<evidence type="ECO:0000259" key="11">
    <source>
        <dbReference type="PROSITE" id="PS51987"/>
    </source>
</evidence>
<dbReference type="Gene3D" id="3.10.20.70">
    <property type="entry name" value="Glutamine synthetase, N-terminal domain"/>
    <property type="match status" value="1"/>
</dbReference>
<evidence type="ECO:0000256" key="1">
    <source>
        <dbReference type="ARBA" id="ARBA00001946"/>
    </source>
</evidence>
<evidence type="ECO:0000256" key="3">
    <source>
        <dbReference type="ARBA" id="ARBA00009897"/>
    </source>
</evidence>
<dbReference type="RefSeq" id="WP_152216106.1">
    <property type="nucleotide sequence ID" value="NZ_WESC01000007.1"/>
</dbReference>
<evidence type="ECO:0000313" key="12">
    <source>
        <dbReference type="EMBL" id="KAB7740221.1"/>
    </source>
</evidence>
<reference evidence="12 13" key="1">
    <citation type="submission" date="2019-09" db="EMBL/GenBank/DDBJ databases">
        <title>Parvibaculum sedimenti sp. nov., isolated from sediment.</title>
        <authorList>
            <person name="Wang Y."/>
        </authorList>
    </citation>
    <scope>NUCLEOTIDE SEQUENCE [LARGE SCALE GENOMIC DNA]</scope>
    <source>
        <strain evidence="12 13">HXT-9</strain>
    </source>
</reference>
<evidence type="ECO:0000256" key="5">
    <source>
        <dbReference type="ARBA" id="ARBA00022741"/>
    </source>
</evidence>
<gene>
    <name evidence="12" type="ORF">F2P47_09455</name>
</gene>
<dbReference type="GO" id="GO:0042402">
    <property type="term" value="P:biogenic amine catabolic process"/>
    <property type="evidence" value="ECO:0007669"/>
    <property type="project" value="UniProtKB-ARBA"/>
</dbReference>
<feature type="domain" description="GS catalytic" evidence="11">
    <location>
        <begin position="123"/>
        <end position="459"/>
    </location>
</feature>
<dbReference type="InterPro" id="IPR036651">
    <property type="entry name" value="Gln_synt_N_sf"/>
</dbReference>
<comment type="similarity">
    <text evidence="3 8 9">Belongs to the glutamine synthetase family.</text>
</comment>